<comment type="caution">
    <text evidence="3">The sequence shown here is derived from an EMBL/GenBank/DDBJ whole genome shotgun (WGS) entry which is preliminary data.</text>
</comment>
<keyword evidence="1" id="KW-1133">Transmembrane helix</keyword>
<feature type="domain" description="Glycosyltransferase 2-like" evidence="2">
    <location>
        <begin position="60"/>
        <end position="224"/>
    </location>
</feature>
<dbReference type="EMBL" id="VOOS01000003">
    <property type="protein sequence ID" value="TXB65101.1"/>
    <property type="molecule type" value="Genomic_DNA"/>
</dbReference>
<dbReference type="InterPro" id="IPR001173">
    <property type="entry name" value="Glyco_trans_2-like"/>
</dbReference>
<evidence type="ECO:0000313" key="4">
    <source>
        <dbReference type="Proteomes" id="UP000321721"/>
    </source>
</evidence>
<keyword evidence="1" id="KW-0472">Membrane</keyword>
<keyword evidence="3" id="KW-0808">Transferase</keyword>
<dbReference type="SUPFAM" id="SSF53448">
    <property type="entry name" value="Nucleotide-diphospho-sugar transferases"/>
    <property type="match status" value="1"/>
</dbReference>
<feature type="transmembrane region" description="Helical" evidence="1">
    <location>
        <begin position="322"/>
        <end position="341"/>
    </location>
</feature>
<reference evidence="3 4" key="1">
    <citation type="submission" date="2019-08" db="EMBL/GenBank/DDBJ databases">
        <title>Genome of Vicingus serpentipes NCIMB 15042.</title>
        <authorList>
            <person name="Bowman J.P."/>
        </authorList>
    </citation>
    <scope>NUCLEOTIDE SEQUENCE [LARGE SCALE GENOMIC DNA]</scope>
    <source>
        <strain evidence="3 4">NCIMB 15042</strain>
    </source>
</reference>
<dbReference type="InterPro" id="IPR029044">
    <property type="entry name" value="Nucleotide-diphossugar_trans"/>
</dbReference>
<protein>
    <submittedName>
        <fullName evidence="3">Glycosyltransferase</fullName>
    </submittedName>
</protein>
<dbReference type="RefSeq" id="WP_147099845.1">
    <property type="nucleotide sequence ID" value="NZ_VOOS01000003.1"/>
</dbReference>
<keyword evidence="1" id="KW-0812">Transmembrane</keyword>
<feature type="transmembrane region" description="Helical" evidence="1">
    <location>
        <begin position="20"/>
        <end position="39"/>
    </location>
</feature>
<dbReference type="Gene3D" id="3.90.550.10">
    <property type="entry name" value="Spore Coat Polysaccharide Biosynthesis Protein SpsA, Chain A"/>
    <property type="match status" value="1"/>
</dbReference>
<evidence type="ECO:0000256" key="1">
    <source>
        <dbReference type="SAM" id="Phobius"/>
    </source>
</evidence>
<dbReference type="OrthoDB" id="9800276at2"/>
<feature type="transmembrane region" description="Helical" evidence="1">
    <location>
        <begin position="353"/>
        <end position="376"/>
    </location>
</feature>
<dbReference type="Pfam" id="PF00535">
    <property type="entry name" value="Glycos_transf_2"/>
    <property type="match status" value="1"/>
</dbReference>
<dbReference type="AlphaFoldDB" id="A0A5C6RRW7"/>
<organism evidence="3 4">
    <name type="scientific">Vicingus serpentipes</name>
    <dbReference type="NCBI Taxonomy" id="1926625"/>
    <lineage>
        <taxon>Bacteria</taxon>
        <taxon>Pseudomonadati</taxon>
        <taxon>Bacteroidota</taxon>
        <taxon>Flavobacteriia</taxon>
        <taxon>Flavobacteriales</taxon>
        <taxon>Vicingaceae</taxon>
        <taxon>Vicingus</taxon>
    </lineage>
</organism>
<feature type="transmembrane region" description="Helical" evidence="1">
    <location>
        <begin position="296"/>
        <end position="316"/>
    </location>
</feature>
<dbReference type="InterPro" id="IPR050834">
    <property type="entry name" value="Glycosyltransf_2"/>
</dbReference>
<accession>A0A5C6RRW7</accession>
<dbReference type="PANTHER" id="PTHR43685">
    <property type="entry name" value="GLYCOSYLTRANSFERASE"/>
    <property type="match status" value="1"/>
</dbReference>
<keyword evidence="4" id="KW-1185">Reference proteome</keyword>
<dbReference type="Proteomes" id="UP000321721">
    <property type="component" value="Unassembled WGS sequence"/>
</dbReference>
<name>A0A5C6RRW7_9FLAO</name>
<sequence>MFNNLSDNFLFIEFNDVFDYLVLGFLIIAFIQLMIYLFIFSRLAFFKNKNETSNKSEPISVIICAKNERDNLLKFLPDFLNQDYPNFEVIVVNDHSVDDTEDVLKAYTMQFKHLKVVNVPDNDRFYGSKKFALTLGIKAAQYDNVLLTDADCKPASKKWIQLMSEYAANKKIILGFGAYEKQKGLLNKLIRFDTLFTATQYLSFALLKLPYMGVGRNLAYNKELFFSVKGFSSHQHILSGDDDLFVNEVANSKNTQIVIEEEAHTVSVPKATFKLWLRQKKRHFSTGKYYKFGHKLMLSIYPLTLLIFVLLFISLVIQQISIHLIVGVFLLRLLIQLLIFIKIEKRLGSKDLWFLAPILELFFMFFNPLLLISNFIKKNTKWS</sequence>
<gene>
    <name evidence="3" type="ORF">FRY74_06655</name>
</gene>
<evidence type="ECO:0000259" key="2">
    <source>
        <dbReference type="Pfam" id="PF00535"/>
    </source>
</evidence>
<dbReference type="PANTHER" id="PTHR43685:SF3">
    <property type="entry name" value="SLR2126 PROTEIN"/>
    <property type="match status" value="1"/>
</dbReference>
<dbReference type="GO" id="GO:0016740">
    <property type="term" value="F:transferase activity"/>
    <property type="evidence" value="ECO:0007669"/>
    <property type="project" value="UniProtKB-KW"/>
</dbReference>
<evidence type="ECO:0000313" key="3">
    <source>
        <dbReference type="EMBL" id="TXB65101.1"/>
    </source>
</evidence>
<proteinExistence type="predicted"/>